<dbReference type="EMBL" id="JADIMG010000028">
    <property type="protein sequence ID" value="MBO8459202.1"/>
    <property type="molecule type" value="Genomic_DNA"/>
</dbReference>
<evidence type="ECO:0000313" key="2">
    <source>
        <dbReference type="EMBL" id="MBO8459202.1"/>
    </source>
</evidence>
<protein>
    <submittedName>
        <fullName evidence="2">Tetratricopeptide repeat protein</fullName>
    </submittedName>
</protein>
<name>A0A9D9HS16_9BACT</name>
<reference evidence="2" key="2">
    <citation type="journal article" date="2021" name="PeerJ">
        <title>Extensive microbial diversity within the chicken gut microbiome revealed by metagenomics and culture.</title>
        <authorList>
            <person name="Gilroy R."/>
            <person name="Ravi A."/>
            <person name="Getino M."/>
            <person name="Pursley I."/>
            <person name="Horton D.L."/>
            <person name="Alikhan N.F."/>
            <person name="Baker D."/>
            <person name="Gharbi K."/>
            <person name="Hall N."/>
            <person name="Watson M."/>
            <person name="Adriaenssens E.M."/>
            <person name="Foster-Nyarko E."/>
            <person name="Jarju S."/>
            <person name="Secka A."/>
            <person name="Antonio M."/>
            <person name="Oren A."/>
            <person name="Chaudhuri R.R."/>
            <person name="La Ragione R."/>
            <person name="Hildebrand F."/>
            <person name="Pallen M.J."/>
        </authorList>
    </citation>
    <scope>NUCLEOTIDE SEQUENCE</scope>
    <source>
        <strain evidence="2">G3-3990</strain>
    </source>
</reference>
<organism evidence="2 3">
    <name type="scientific">Candidatus Gallipaludibacter merdavium</name>
    <dbReference type="NCBI Taxonomy" id="2840839"/>
    <lineage>
        <taxon>Bacteria</taxon>
        <taxon>Pseudomonadati</taxon>
        <taxon>Bacteroidota</taxon>
        <taxon>Bacteroidia</taxon>
        <taxon>Bacteroidales</taxon>
        <taxon>Candidatus Gallipaludibacter</taxon>
    </lineage>
</organism>
<dbReference type="Gene3D" id="1.25.40.10">
    <property type="entry name" value="Tetratricopeptide repeat domain"/>
    <property type="match status" value="1"/>
</dbReference>
<feature type="chain" id="PRO_5038877449" evidence="1">
    <location>
        <begin position="21"/>
        <end position="344"/>
    </location>
</feature>
<accession>A0A9D9HS16</accession>
<reference evidence="2" key="1">
    <citation type="submission" date="2020-10" db="EMBL/GenBank/DDBJ databases">
        <authorList>
            <person name="Gilroy R."/>
        </authorList>
    </citation>
    <scope>NUCLEOTIDE SEQUENCE</scope>
    <source>
        <strain evidence="2">G3-3990</strain>
    </source>
</reference>
<gene>
    <name evidence="2" type="ORF">IAA73_02570</name>
</gene>
<dbReference type="InterPro" id="IPR011990">
    <property type="entry name" value="TPR-like_helical_dom_sf"/>
</dbReference>
<dbReference type="AlphaFoldDB" id="A0A9D9HS16"/>
<dbReference type="Pfam" id="PF19867">
    <property type="entry name" value="DUF6340"/>
    <property type="match status" value="1"/>
</dbReference>
<feature type="signal peptide" evidence="1">
    <location>
        <begin position="1"/>
        <end position="20"/>
    </location>
</feature>
<proteinExistence type="predicted"/>
<keyword evidence="1" id="KW-0732">Signal</keyword>
<dbReference type="Proteomes" id="UP000823641">
    <property type="component" value="Unassembled WGS sequence"/>
</dbReference>
<sequence>MKRILLLAILVLATATLANAEKYYLSIDILKPGDITFKKEAMNLLIVNNTVKQPVGFGHSIIDNGQVSLVEQNVDSAALFCLAGAYETFEEFGFFSSVQWIETSQNKGNNFFTINYLTNAQTDSLAKAYNADVLLVLNRIALSDDLTSLFYEEEYTWLGALDISSISSWSVHYPTTGKAETIHYTDSLYWEQIASTQEELLNMLPQRGDAEVDMAVYAGRNTCKRMLPSWETCDRYFYVNNDKNLKAGMDSIPYKKWEAALTLFEQATGEKKKVTQAYAHANCAVLYEMKGNIEEALTHATEAMAIAQNSSAYQLTGSFWEEIQVYMEDLRQRIADEKLLKEQL</sequence>
<evidence type="ECO:0000313" key="3">
    <source>
        <dbReference type="Proteomes" id="UP000823641"/>
    </source>
</evidence>
<dbReference type="InterPro" id="IPR045921">
    <property type="entry name" value="DUF6340"/>
</dbReference>
<evidence type="ECO:0000256" key="1">
    <source>
        <dbReference type="SAM" id="SignalP"/>
    </source>
</evidence>
<dbReference type="SUPFAM" id="SSF48452">
    <property type="entry name" value="TPR-like"/>
    <property type="match status" value="1"/>
</dbReference>
<comment type="caution">
    <text evidence="2">The sequence shown here is derived from an EMBL/GenBank/DDBJ whole genome shotgun (WGS) entry which is preliminary data.</text>
</comment>